<comment type="caution">
    <text evidence="2">The sequence shown here is derived from an EMBL/GenBank/DDBJ whole genome shotgun (WGS) entry which is preliminary data.</text>
</comment>
<evidence type="ECO:0000313" key="2">
    <source>
        <dbReference type="EMBL" id="TTP75366.1"/>
    </source>
</evidence>
<accession>A0A556VUD7</accession>
<sequence>MDTAAAARGPQKLHVSSPRAGAGWFRHPFRGPQSLPGLVVSTPVPGANSAATEAASCLRQLQKTRPNMNQAGDEPFQELVETLRRC</sequence>
<dbReference type="Proteomes" id="UP000319801">
    <property type="component" value="Unassembled WGS sequence"/>
</dbReference>
<evidence type="ECO:0000256" key="1">
    <source>
        <dbReference type="SAM" id="MobiDB-lite"/>
    </source>
</evidence>
<dbReference type="AlphaFoldDB" id="A0A556VUD7"/>
<gene>
    <name evidence="2" type="ORF">Baya_16090</name>
</gene>
<evidence type="ECO:0000313" key="3">
    <source>
        <dbReference type="Proteomes" id="UP000319801"/>
    </source>
</evidence>
<reference evidence="2 3" key="1">
    <citation type="journal article" date="2019" name="Genome Biol. Evol.">
        <title>Whole-Genome Sequencing of the Giant Devil Catfish, Bagarius yarrelli.</title>
        <authorList>
            <person name="Jiang W."/>
            <person name="Lv Y."/>
            <person name="Cheng L."/>
            <person name="Yang K."/>
            <person name="Chao B."/>
            <person name="Wang X."/>
            <person name="Li Y."/>
            <person name="Pan X."/>
            <person name="You X."/>
            <person name="Zhang Y."/>
            <person name="Yang J."/>
            <person name="Li J."/>
            <person name="Zhang X."/>
            <person name="Liu S."/>
            <person name="Sun C."/>
            <person name="Yang J."/>
            <person name="Shi Q."/>
        </authorList>
    </citation>
    <scope>NUCLEOTIDE SEQUENCE [LARGE SCALE GENOMIC DNA]</scope>
    <source>
        <strain evidence="2">JWS20170419001</strain>
        <tissue evidence="2">Muscle</tissue>
    </source>
</reference>
<name>A0A556VUD7_BAGYA</name>
<dbReference type="EMBL" id="VCAZ01000261">
    <property type="protein sequence ID" value="TTP75366.1"/>
    <property type="molecule type" value="Genomic_DNA"/>
</dbReference>
<proteinExistence type="predicted"/>
<feature type="region of interest" description="Disordered" evidence="1">
    <location>
        <begin position="1"/>
        <end position="28"/>
    </location>
</feature>
<keyword evidence="3" id="KW-1185">Reference proteome</keyword>
<protein>
    <submittedName>
        <fullName evidence="2">Uncharacterized protein</fullName>
    </submittedName>
</protein>
<organism evidence="2 3">
    <name type="scientific">Bagarius yarrelli</name>
    <name type="common">Goonch</name>
    <name type="synonym">Bagrus yarrelli</name>
    <dbReference type="NCBI Taxonomy" id="175774"/>
    <lineage>
        <taxon>Eukaryota</taxon>
        <taxon>Metazoa</taxon>
        <taxon>Chordata</taxon>
        <taxon>Craniata</taxon>
        <taxon>Vertebrata</taxon>
        <taxon>Euteleostomi</taxon>
        <taxon>Actinopterygii</taxon>
        <taxon>Neopterygii</taxon>
        <taxon>Teleostei</taxon>
        <taxon>Ostariophysi</taxon>
        <taxon>Siluriformes</taxon>
        <taxon>Sisoridae</taxon>
        <taxon>Sisorinae</taxon>
        <taxon>Bagarius</taxon>
    </lineage>
</organism>